<dbReference type="OrthoDB" id="7889077at2"/>
<organism evidence="1 2">
    <name type="scientific">Labedella endophytica</name>
    <dbReference type="NCBI Taxonomy" id="1523160"/>
    <lineage>
        <taxon>Bacteria</taxon>
        <taxon>Bacillati</taxon>
        <taxon>Actinomycetota</taxon>
        <taxon>Actinomycetes</taxon>
        <taxon>Micrococcales</taxon>
        <taxon>Microbacteriaceae</taxon>
        <taxon>Labedella</taxon>
    </lineage>
</organism>
<evidence type="ECO:0000313" key="2">
    <source>
        <dbReference type="Proteomes" id="UP000274909"/>
    </source>
</evidence>
<proteinExistence type="predicted"/>
<comment type="caution">
    <text evidence="1">The sequence shown here is derived from an EMBL/GenBank/DDBJ whole genome shotgun (WGS) entry which is preliminary data.</text>
</comment>
<dbReference type="AlphaFoldDB" id="A0A433JTA5"/>
<protein>
    <recommendedName>
        <fullName evidence="3">Adenylyl-sulfate kinase</fullName>
    </recommendedName>
</protein>
<sequence>MTSSVFLNGTVGVGKTTTSAALGDLLTARQVPHAVIDLDETRRMWPSPADDGFHFALSMRNLAALTENYRAAGAQRLVLAGVVESRDDVTAVERAIGGTISVVRLVAPGDVVDARLRGRHVHDTDGLTWSLARRGELHAILDAAGIEDHVVVSDGRPPAALADEIATRLGW</sequence>
<name>A0A433JTA5_9MICO</name>
<evidence type="ECO:0008006" key="3">
    <source>
        <dbReference type="Google" id="ProtNLM"/>
    </source>
</evidence>
<dbReference type="SUPFAM" id="SSF52540">
    <property type="entry name" value="P-loop containing nucleoside triphosphate hydrolases"/>
    <property type="match status" value="1"/>
</dbReference>
<dbReference type="InterPro" id="IPR027417">
    <property type="entry name" value="P-loop_NTPase"/>
</dbReference>
<gene>
    <name evidence="1" type="ORF">ELQ94_06970</name>
</gene>
<dbReference type="EMBL" id="RZGZ01000002">
    <property type="protein sequence ID" value="RUR01247.1"/>
    <property type="molecule type" value="Genomic_DNA"/>
</dbReference>
<reference evidence="1 2" key="1">
    <citation type="submission" date="2018-12" db="EMBL/GenBank/DDBJ databases">
        <authorList>
            <person name="Li F."/>
        </authorList>
    </citation>
    <scope>NUCLEOTIDE SEQUENCE [LARGE SCALE GENOMIC DNA]</scope>
    <source>
        <strain evidence="1 2">EGI 6500705</strain>
    </source>
</reference>
<dbReference type="RefSeq" id="WP_127048570.1">
    <property type="nucleotide sequence ID" value="NZ_RZGZ01000002.1"/>
</dbReference>
<dbReference type="Gene3D" id="3.40.50.300">
    <property type="entry name" value="P-loop containing nucleotide triphosphate hydrolases"/>
    <property type="match status" value="1"/>
</dbReference>
<accession>A0A433JTA5</accession>
<keyword evidence="2" id="KW-1185">Reference proteome</keyword>
<dbReference type="Proteomes" id="UP000274909">
    <property type="component" value="Unassembled WGS sequence"/>
</dbReference>
<evidence type="ECO:0000313" key="1">
    <source>
        <dbReference type="EMBL" id="RUR01247.1"/>
    </source>
</evidence>